<gene>
    <name evidence="2" type="ORF">Pla144_31630</name>
</gene>
<keyword evidence="1" id="KW-0732">Signal</keyword>
<dbReference type="GO" id="GO:0000272">
    <property type="term" value="P:polysaccharide catabolic process"/>
    <property type="evidence" value="ECO:0007669"/>
    <property type="project" value="InterPro"/>
</dbReference>
<sequence length="399" mass="42516" precursor="true">MIRPITYLLLMLNVLLAVSTARAFHADIFLTQKSGILITGRGASDPGQSGTPGPGIRYHVNEIAGLAPFVDLNPGLSAEDSGDSFYLGNSEYQPLPGNRSVGFDLKAFRIEDGPAANLFYWDGTDSVSFSPVANPHDFLEVRSSANGSAIATGVAEDVAGYDFTATVTTGFIHSHLIFDFDLDNSPVTPASTGVFLAGFEFNIDLTGDSEREIARPHYLALYNGPPGTVKTASMAAVNTYLDENFSQLRLLGDVSPLDTDNLPDDKVDAADIDALLAAIATQSSDPLFDLDGNYFVNAHDVDTLFDLLGTQYGDANLDGNVDGTDLGIWQANYGTSAGWAGGDFDGSVTVDGRDFLLWQRHYGNAAGMLASPLTIPEPTTIVSSLIGVVAITWRRSLRS</sequence>
<keyword evidence="3" id="KW-1185">Reference proteome</keyword>
<reference evidence="2 3" key="1">
    <citation type="submission" date="2019-02" db="EMBL/GenBank/DDBJ databases">
        <title>Deep-cultivation of Planctomycetes and their phenomic and genomic characterization uncovers novel biology.</title>
        <authorList>
            <person name="Wiegand S."/>
            <person name="Jogler M."/>
            <person name="Boedeker C."/>
            <person name="Pinto D."/>
            <person name="Vollmers J."/>
            <person name="Rivas-Marin E."/>
            <person name="Kohn T."/>
            <person name="Peeters S.H."/>
            <person name="Heuer A."/>
            <person name="Rast P."/>
            <person name="Oberbeckmann S."/>
            <person name="Bunk B."/>
            <person name="Jeske O."/>
            <person name="Meyerdierks A."/>
            <person name="Storesund J.E."/>
            <person name="Kallscheuer N."/>
            <person name="Luecker S."/>
            <person name="Lage O.M."/>
            <person name="Pohl T."/>
            <person name="Merkel B.J."/>
            <person name="Hornburger P."/>
            <person name="Mueller R.-W."/>
            <person name="Bruemmer F."/>
            <person name="Labrenz M."/>
            <person name="Spormann A.M."/>
            <person name="Op Den Camp H."/>
            <person name="Overmann J."/>
            <person name="Amann R."/>
            <person name="Jetten M.S.M."/>
            <person name="Mascher T."/>
            <person name="Medema M.H."/>
            <person name="Devos D.P."/>
            <person name="Kaster A.-K."/>
            <person name="Ovreas L."/>
            <person name="Rohde M."/>
            <person name="Galperin M.Y."/>
            <person name="Jogler C."/>
        </authorList>
    </citation>
    <scope>NUCLEOTIDE SEQUENCE [LARGE SCALE GENOMIC DNA]</scope>
    <source>
        <strain evidence="2 3">Pla144</strain>
    </source>
</reference>
<evidence type="ECO:0000313" key="3">
    <source>
        <dbReference type="Proteomes" id="UP000318437"/>
    </source>
</evidence>
<feature type="signal peptide" evidence="1">
    <location>
        <begin position="1"/>
        <end position="23"/>
    </location>
</feature>
<proteinExistence type="predicted"/>
<dbReference type="AlphaFoldDB" id="A0A5C6CT79"/>
<dbReference type="OrthoDB" id="259932at2"/>
<dbReference type="RefSeq" id="WP_146451507.1">
    <property type="nucleotide sequence ID" value="NZ_SJPS01000004.1"/>
</dbReference>
<comment type="caution">
    <text evidence="2">The sequence shown here is derived from an EMBL/GenBank/DDBJ whole genome shotgun (WGS) entry which is preliminary data.</text>
</comment>
<accession>A0A5C6CT79</accession>
<feature type="chain" id="PRO_5023024721" description="PEP-CTERM protein-sorting domain-containing protein" evidence="1">
    <location>
        <begin position="24"/>
        <end position="399"/>
    </location>
</feature>
<evidence type="ECO:0000256" key="1">
    <source>
        <dbReference type="SAM" id="SignalP"/>
    </source>
</evidence>
<dbReference type="EMBL" id="SJPS01000004">
    <property type="protein sequence ID" value="TWU25949.1"/>
    <property type="molecule type" value="Genomic_DNA"/>
</dbReference>
<dbReference type="InterPro" id="IPR036439">
    <property type="entry name" value="Dockerin_dom_sf"/>
</dbReference>
<protein>
    <recommendedName>
        <fullName evidence="4">PEP-CTERM protein-sorting domain-containing protein</fullName>
    </recommendedName>
</protein>
<dbReference type="Proteomes" id="UP000318437">
    <property type="component" value="Unassembled WGS sequence"/>
</dbReference>
<organism evidence="2 3">
    <name type="scientific">Bythopirellula polymerisocia</name>
    <dbReference type="NCBI Taxonomy" id="2528003"/>
    <lineage>
        <taxon>Bacteria</taxon>
        <taxon>Pseudomonadati</taxon>
        <taxon>Planctomycetota</taxon>
        <taxon>Planctomycetia</taxon>
        <taxon>Pirellulales</taxon>
        <taxon>Lacipirellulaceae</taxon>
        <taxon>Bythopirellula</taxon>
    </lineage>
</organism>
<dbReference type="Gene3D" id="1.10.1330.10">
    <property type="entry name" value="Dockerin domain"/>
    <property type="match status" value="1"/>
</dbReference>
<evidence type="ECO:0000313" key="2">
    <source>
        <dbReference type="EMBL" id="TWU25949.1"/>
    </source>
</evidence>
<name>A0A5C6CT79_9BACT</name>
<evidence type="ECO:0008006" key="4">
    <source>
        <dbReference type="Google" id="ProtNLM"/>
    </source>
</evidence>